<feature type="domain" description="TRAPPC10/Trs130 N-terminal" evidence="6">
    <location>
        <begin position="28"/>
        <end position="326"/>
    </location>
</feature>
<dbReference type="InterPro" id="IPR045126">
    <property type="entry name" value="TRAPPC10/Trs130"/>
</dbReference>
<feature type="domain" description="DUF7077" evidence="7">
    <location>
        <begin position="711"/>
        <end position="810"/>
    </location>
</feature>
<feature type="domain" description="TRAPPC10/Trs130 C-terminal" evidence="5">
    <location>
        <begin position="1051"/>
        <end position="1198"/>
    </location>
</feature>
<keyword evidence="9" id="KW-1185">Reference proteome</keyword>
<evidence type="ECO:0000259" key="5">
    <source>
        <dbReference type="Pfam" id="PF12584"/>
    </source>
</evidence>
<keyword evidence="2" id="KW-0813">Transport</keyword>
<dbReference type="STRING" id="181874.A0A409VGC0"/>
<evidence type="ECO:0000256" key="3">
    <source>
        <dbReference type="ARBA" id="ARBA00023034"/>
    </source>
</evidence>
<evidence type="ECO:0000256" key="1">
    <source>
        <dbReference type="ARBA" id="ARBA00004555"/>
    </source>
</evidence>
<dbReference type="PANTHER" id="PTHR13251:SF3">
    <property type="entry name" value="TRAFFICKING PROTEIN PARTICLE COMPLEX SUBUNIT 10"/>
    <property type="match status" value="1"/>
</dbReference>
<keyword evidence="3" id="KW-0333">Golgi apparatus</keyword>
<dbReference type="Pfam" id="PF23036">
    <property type="entry name" value="TRAPPC10_1st"/>
    <property type="match status" value="1"/>
</dbReference>
<evidence type="ECO:0000256" key="2">
    <source>
        <dbReference type="ARBA" id="ARBA00022448"/>
    </source>
</evidence>
<evidence type="ECO:0008006" key="10">
    <source>
        <dbReference type="Google" id="ProtNLM"/>
    </source>
</evidence>
<evidence type="ECO:0000313" key="8">
    <source>
        <dbReference type="EMBL" id="PPQ65307.1"/>
    </source>
</evidence>
<dbReference type="InterPro" id="IPR056913">
    <property type="entry name" value="TRAPPC10/Trs130_N"/>
</dbReference>
<dbReference type="GO" id="GO:0006891">
    <property type="term" value="P:intra-Golgi vesicle-mediated transport"/>
    <property type="evidence" value="ECO:0007669"/>
    <property type="project" value="TreeGrafter"/>
</dbReference>
<comment type="caution">
    <text evidence="8">The sequence shown here is derived from an EMBL/GenBank/DDBJ whole genome shotgun (WGS) entry which is preliminary data.</text>
</comment>
<evidence type="ECO:0000256" key="4">
    <source>
        <dbReference type="SAM" id="MobiDB-lite"/>
    </source>
</evidence>
<dbReference type="GO" id="GO:1990071">
    <property type="term" value="C:TRAPPII protein complex"/>
    <property type="evidence" value="ECO:0007669"/>
    <property type="project" value="InterPro"/>
</dbReference>
<dbReference type="Pfam" id="PF23274">
    <property type="entry name" value="DUF7077"/>
    <property type="match status" value="1"/>
</dbReference>
<evidence type="ECO:0000259" key="7">
    <source>
        <dbReference type="Pfam" id="PF23274"/>
    </source>
</evidence>
<comment type="subcellular location">
    <subcellularLocation>
        <location evidence="1">Golgi apparatus</location>
    </subcellularLocation>
</comment>
<reference evidence="8 9" key="1">
    <citation type="journal article" date="2018" name="Evol. Lett.">
        <title>Horizontal gene cluster transfer increased hallucinogenic mushroom diversity.</title>
        <authorList>
            <person name="Reynolds H.T."/>
            <person name="Vijayakumar V."/>
            <person name="Gluck-Thaler E."/>
            <person name="Korotkin H.B."/>
            <person name="Matheny P.B."/>
            <person name="Slot J.C."/>
        </authorList>
    </citation>
    <scope>NUCLEOTIDE SEQUENCE [LARGE SCALE GENOMIC DNA]</scope>
    <source>
        <strain evidence="8 9">2629</strain>
    </source>
</reference>
<dbReference type="GO" id="GO:0005829">
    <property type="term" value="C:cytosol"/>
    <property type="evidence" value="ECO:0007669"/>
    <property type="project" value="GOC"/>
</dbReference>
<dbReference type="GO" id="GO:0034498">
    <property type="term" value="P:early endosome to Golgi transport"/>
    <property type="evidence" value="ECO:0007669"/>
    <property type="project" value="TreeGrafter"/>
</dbReference>
<evidence type="ECO:0000259" key="6">
    <source>
        <dbReference type="Pfam" id="PF23036"/>
    </source>
</evidence>
<feature type="region of interest" description="Disordered" evidence="4">
    <location>
        <begin position="761"/>
        <end position="791"/>
    </location>
</feature>
<feature type="compositionally biased region" description="Acidic residues" evidence="4">
    <location>
        <begin position="766"/>
        <end position="782"/>
    </location>
</feature>
<protein>
    <recommendedName>
        <fullName evidence="10">Trafficking protein particle complex subunit 11 domain-containing protein</fullName>
    </recommendedName>
</protein>
<dbReference type="EMBL" id="NHTK01006068">
    <property type="protein sequence ID" value="PPQ65307.1"/>
    <property type="molecule type" value="Genomic_DNA"/>
</dbReference>
<dbReference type="InterPro" id="IPR055505">
    <property type="entry name" value="DUF7077"/>
</dbReference>
<dbReference type="PANTHER" id="PTHR13251">
    <property type="entry name" value="EPILEPSY HOLOPROSENCEPHALY CANDIDATE 1/TMEM1"/>
    <property type="match status" value="1"/>
</dbReference>
<dbReference type="InParanoid" id="A0A409VGC0"/>
<dbReference type="Proteomes" id="UP000284842">
    <property type="component" value="Unassembled WGS sequence"/>
</dbReference>
<dbReference type="Pfam" id="PF12584">
    <property type="entry name" value="TRAPPC10"/>
    <property type="match status" value="1"/>
</dbReference>
<dbReference type="AlphaFoldDB" id="A0A409VGC0"/>
<dbReference type="InterPro" id="IPR022233">
    <property type="entry name" value="TRAPPC10/Trs130_C"/>
</dbReference>
<accession>A0A409VGC0</accession>
<sequence>MSVSLQNGSGQHRVLVSFSAPQIFLASPNWQKVYAAILSQLPLRNLHWKSPSRSVRTIQELDVTFVPFDSLREEHASQIPVTLLDKPLVHIYVVHCEDSDLETYRTTLKKQIKDWHTSVMSRKCQEWMILQIIRPDTARQSNTFFQMKGSVLDKLKTDFNTDKRDRILQMNWITGNENPLAWAEFINKLKECIIYSFDSAIAARQEEVRRSEGQQNMPGWNFCTFFILKECLATSFEGMNLYEEALTIYEELETSFWKVSKEKNMSWFGSLIHHDTRDEISPILSLTRKNYRDLILANTISIFDFRIYLLARQCHILAKMGHMSDITSKVGYFLNAFGCRLREVEETLPPLFIQAWIYSSALSAVEQCNNWETAYKLEGLKSTGAGKGELLDIARSQLDIIGIEGKHLPKRPPFSTAVVSHEELRQGTPIRFASDTLNAALANENAFYELYIAVTNRAIDFYAKAGRRKFALKLHGYLAALDLHRGNIEGALNTFTSLPAHYAPHAWTSLESLMLSRALDTHAMLQKSQDREWIHIVLSFLKSYVEHYGANLLCHQGDKIDYVSTLVKSLRLASESLESDLAHPDHPALSVRVSSTATLDENRDGSYLDVSITNHLSCIFPADEISVTLIGRESERFRYSCPIPNGCQPGKTDLTLFCPKVKASASGTFMLDSREIRAGRLLLQSNYRKGLQAQPQPSKPLLVRVPPDPLALDAKVFQSNKIELGKPPSAMAVITTGRNAISHLKLRLSSHSVSFRSQQAVLLDDGSSDEDEDDSEEDEDDEQTFRATPGGIEVDNIKKDSTLTFLVPHSDASALSAMVSTVIALGLQLLTSPKKVLLEVEYTTTEEPSIVRVSRFTRVLITTLPLQVNVEDFFRGTKLISKFTVSTMSHQHIRICDASLDLPPGGLEGVTITPSTAKRRVVTVTPDQPANFLFSLDSSMGPVRDSLSLRIKYRMLREEVESIVEKEVRKLVKGKDSSPRHRILVVSKLINALESDAGWVYLYDITGELHVPDVHKETGAIGDLLQNARQALSEHRHADPPDGAWREIYIPVDVPFMNIVAAARISIISTPFAKESSTNELPALYAGQPISANLTIHTSFHWGSKDNDRNQQYLLRYNIEEVIREWLVSGPKRGDFVARDGETYTVPITLIALQHGEFLLPRISVTALPISGAVTMGSLAVPSLETYQIHGAEKVLILPRGGRSTFVVGMGSG</sequence>
<gene>
    <name evidence="8" type="ORF">CVT24_011434</name>
</gene>
<dbReference type="OrthoDB" id="10256906at2759"/>
<proteinExistence type="predicted"/>
<organism evidence="8 9">
    <name type="scientific">Panaeolus cyanescens</name>
    <dbReference type="NCBI Taxonomy" id="181874"/>
    <lineage>
        <taxon>Eukaryota</taxon>
        <taxon>Fungi</taxon>
        <taxon>Dikarya</taxon>
        <taxon>Basidiomycota</taxon>
        <taxon>Agaricomycotina</taxon>
        <taxon>Agaricomycetes</taxon>
        <taxon>Agaricomycetidae</taxon>
        <taxon>Agaricales</taxon>
        <taxon>Agaricineae</taxon>
        <taxon>Galeropsidaceae</taxon>
        <taxon>Panaeolus</taxon>
    </lineage>
</organism>
<name>A0A409VGC0_9AGAR</name>
<evidence type="ECO:0000313" key="9">
    <source>
        <dbReference type="Proteomes" id="UP000284842"/>
    </source>
</evidence>